<keyword evidence="3" id="KW-1185">Reference proteome</keyword>
<dbReference type="InterPro" id="IPR013878">
    <property type="entry name" value="Mo25"/>
</dbReference>
<dbReference type="InterPro" id="IPR011989">
    <property type="entry name" value="ARM-like"/>
</dbReference>
<proteinExistence type="inferred from homology"/>
<dbReference type="RefSeq" id="XP_064765520.1">
    <property type="nucleotide sequence ID" value="XM_064913814.1"/>
</dbReference>
<comment type="caution">
    <text evidence="2">The sequence shown here is derived from an EMBL/GenBank/DDBJ whole genome shotgun (WGS) entry which is preliminary data.</text>
</comment>
<dbReference type="PANTHER" id="PTHR10182:SF3">
    <property type="entry name" value="PROTEIN MO25"/>
    <property type="match status" value="1"/>
</dbReference>
<organism evidence="2 3">
    <name type="scientific">Myxozyma melibiosi</name>
    <dbReference type="NCBI Taxonomy" id="54550"/>
    <lineage>
        <taxon>Eukaryota</taxon>
        <taxon>Fungi</taxon>
        <taxon>Dikarya</taxon>
        <taxon>Ascomycota</taxon>
        <taxon>Saccharomycotina</taxon>
        <taxon>Lipomycetes</taxon>
        <taxon>Lipomycetales</taxon>
        <taxon>Lipomycetaceae</taxon>
        <taxon>Myxozyma</taxon>
    </lineage>
</organism>
<dbReference type="PANTHER" id="PTHR10182">
    <property type="entry name" value="CALCIUM-BINDING PROTEIN 39-RELATED"/>
    <property type="match status" value="1"/>
</dbReference>
<name>A0ABR1EYB4_9ASCO</name>
<dbReference type="Proteomes" id="UP001498771">
    <property type="component" value="Unassembled WGS sequence"/>
</dbReference>
<dbReference type="Gene3D" id="1.25.10.10">
    <property type="entry name" value="Leucine-rich Repeat Variant"/>
    <property type="match status" value="1"/>
</dbReference>
<dbReference type="InterPro" id="IPR016024">
    <property type="entry name" value="ARM-type_fold"/>
</dbReference>
<evidence type="ECO:0000313" key="2">
    <source>
        <dbReference type="EMBL" id="KAK7202487.1"/>
    </source>
</evidence>
<gene>
    <name evidence="2" type="ORF">BZA70DRAFT_285908</name>
</gene>
<dbReference type="EMBL" id="JBBJBU010000017">
    <property type="protein sequence ID" value="KAK7202487.1"/>
    <property type="molecule type" value="Genomic_DNA"/>
</dbReference>
<accession>A0ABR1EYB4</accession>
<evidence type="ECO:0000256" key="1">
    <source>
        <dbReference type="ARBA" id="ARBA00011012"/>
    </source>
</evidence>
<sequence>MAFLFSRSSRQKSPQELVRALRDSLKKLDHGLDKKTLDEITRYIGQIKVFLHGDGNTDPSPDSIAMVAQEAYSSDLLYYIIASQAVIDFELRKSSMSLFNGLLQRQIGTRFPTVQYLSTKEPILVLLVKSYENAEVVQNCGQTLRECVKHEQLAKIILFSDLIWLFFGYVQLPAFETASDAFSTLRDLLTRHKSLALEFFTENTEKFFQQYNNLLQSSNYVTKRQSIKLLAEILLDRTNFVIMTAYIDSPDHLKLIMNMLRDKSKNIQYESFHVFKVFVANPNKSKPVLDILLKNKEKLLVFLPEFHSDRTNDDQFNDEKQFLIRQIADLKPAQ</sequence>
<evidence type="ECO:0000313" key="3">
    <source>
        <dbReference type="Proteomes" id="UP001498771"/>
    </source>
</evidence>
<comment type="similarity">
    <text evidence="1">Belongs to the Mo25 family.</text>
</comment>
<dbReference type="Pfam" id="PF08569">
    <property type="entry name" value="Mo25"/>
    <property type="match status" value="1"/>
</dbReference>
<dbReference type="GeneID" id="90039326"/>
<protein>
    <submittedName>
        <fullName evidence="2">Mo25-like protein</fullName>
    </submittedName>
</protein>
<dbReference type="SUPFAM" id="SSF48371">
    <property type="entry name" value="ARM repeat"/>
    <property type="match status" value="1"/>
</dbReference>
<reference evidence="2 3" key="1">
    <citation type="submission" date="2024-03" db="EMBL/GenBank/DDBJ databases">
        <title>Genome-scale model development and genomic sequencing of the oleaginous clade Lipomyces.</title>
        <authorList>
            <consortium name="Lawrence Berkeley National Laboratory"/>
            <person name="Czajka J.J."/>
            <person name="Han Y."/>
            <person name="Kim J."/>
            <person name="Mondo S.J."/>
            <person name="Hofstad B.A."/>
            <person name="Robles A."/>
            <person name="Haridas S."/>
            <person name="Riley R."/>
            <person name="LaButti K."/>
            <person name="Pangilinan J."/>
            <person name="Andreopoulos W."/>
            <person name="Lipzen A."/>
            <person name="Yan J."/>
            <person name="Wang M."/>
            <person name="Ng V."/>
            <person name="Grigoriev I.V."/>
            <person name="Spatafora J.W."/>
            <person name="Magnuson J.K."/>
            <person name="Baker S.E."/>
            <person name="Pomraning K.R."/>
        </authorList>
    </citation>
    <scope>NUCLEOTIDE SEQUENCE [LARGE SCALE GENOMIC DNA]</scope>
    <source>
        <strain evidence="2 3">Phaff 52-87</strain>
    </source>
</reference>